<evidence type="ECO:0008006" key="3">
    <source>
        <dbReference type="Google" id="ProtNLM"/>
    </source>
</evidence>
<dbReference type="PANTHER" id="PTHR16019:SF5">
    <property type="entry name" value="BSD DOMAIN-CONTAINING PROTEIN 1"/>
    <property type="match status" value="1"/>
</dbReference>
<protein>
    <recommendedName>
        <fullName evidence="3">BSD domain-containing protein</fullName>
    </recommendedName>
</protein>
<name>A0A653DM59_CALMS</name>
<sequence length="206" mass="23358">MLASGWSGGEFVNSTHLAMSDKTEKTENWLGSWLNAAKNKSTEVLEFVKKDLEEFGSVVKNEANCVISSTGSLDSPTSTASTMKRSFSSFLGQMNSVLNPSPDDSDTEILIVENSETVELTKLQKAIYDLQKNTDTFLRDPNEELTKQFKCWLEIVDDQLSDDRIAKHVNSSEILKRQYAKLVPEVVEHHLFWKRMHLINASRRKN</sequence>
<dbReference type="OrthoDB" id="73788at2759"/>
<gene>
    <name evidence="1" type="ORF">CALMAC_LOCUS18739</name>
</gene>
<keyword evidence="2" id="KW-1185">Reference proteome</keyword>
<reference evidence="1 2" key="1">
    <citation type="submission" date="2019-01" db="EMBL/GenBank/DDBJ databases">
        <authorList>
            <person name="Sayadi A."/>
        </authorList>
    </citation>
    <scope>NUCLEOTIDE SEQUENCE [LARGE SCALE GENOMIC DNA]</scope>
</reference>
<evidence type="ECO:0000313" key="2">
    <source>
        <dbReference type="Proteomes" id="UP000410492"/>
    </source>
</evidence>
<organism evidence="1 2">
    <name type="scientific">Callosobruchus maculatus</name>
    <name type="common">Southern cowpea weevil</name>
    <name type="synonym">Pulse bruchid</name>
    <dbReference type="NCBI Taxonomy" id="64391"/>
    <lineage>
        <taxon>Eukaryota</taxon>
        <taxon>Metazoa</taxon>
        <taxon>Ecdysozoa</taxon>
        <taxon>Arthropoda</taxon>
        <taxon>Hexapoda</taxon>
        <taxon>Insecta</taxon>
        <taxon>Pterygota</taxon>
        <taxon>Neoptera</taxon>
        <taxon>Endopterygota</taxon>
        <taxon>Coleoptera</taxon>
        <taxon>Polyphaga</taxon>
        <taxon>Cucujiformia</taxon>
        <taxon>Chrysomeloidea</taxon>
        <taxon>Chrysomelidae</taxon>
        <taxon>Bruchinae</taxon>
        <taxon>Bruchini</taxon>
        <taxon>Callosobruchus</taxon>
    </lineage>
</organism>
<evidence type="ECO:0000313" key="1">
    <source>
        <dbReference type="EMBL" id="VEN61283.1"/>
    </source>
</evidence>
<dbReference type="EMBL" id="CAACVG010013118">
    <property type="protein sequence ID" value="VEN61283.1"/>
    <property type="molecule type" value="Genomic_DNA"/>
</dbReference>
<dbReference type="InterPro" id="IPR035925">
    <property type="entry name" value="BSD_dom_sf"/>
</dbReference>
<dbReference type="Gene3D" id="1.10.3970.10">
    <property type="entry name" value="BSD domain"/>
    <property type="match status" value="1"/>
</dbReference>
<dbReference type="PANTHER" id="PTHR16019">
    <property type="entry name" value="SYNAPSE-ASSOCIATED PROTEIN"/>
    <property type="match status" value="1"/>
</dbReference>
<dbReference type="GO" id="GO:0005737">
    <property type="term" value="C:cytoplasm"/>
    <property type="evidence" value="ECO:0007669"/>
    <property type="project" value="TreeGrafter"/>
</dbReference>
<dbReference type="AlphaFoldDB" id="A0A653DM59"/>
<dbReference type="SUPFAM" id="SSF140383">
    <property type="entry name" value="BSD domain-like"/>
    <property type="match status" value="1"/>
</dbReference>
<accession>A0A653DM59</accession>
<dbReference type="Proteomes" id="UP000410492">
    <property type="component" value="Unassembled WGS sequence"/>
</dbReference>
<proteinExistence type="predicted"/>
<dbReference type="InterPro" id="IPR051494">
    <property type="entry name" value="BSD_domain-containing"/>
</dbReference>